<dbReference type="EMBL" id="JADKGY010000029">
    <property type="protein sequence ID" value="MBK9983982.1"/>
    <property type="molecule type" value="Genomic_DNA"/>
</dbReference>
<dbReference type="Pfam" id="PF00092">
    <property type="entry name" value="VWA"/>
    <property type="match status" value="1"/>
</dbReference>
<dbReference type="Proteomes" id="UP000808337">
    <property type="component" value="Unassembled WGS sequence"/>
</dbReference>
<sequence>MMKIFRILTAITLVLSIGACGKNGVDPKNPKSREFELYIDYWNTQGNNPQITFDAVNSSPEVKIDFSKTFAGITVPPKYTNVVIDNVRIIDNNDVNYQIDGITAYEFRQDINDWKVDVEFTMNYTQVQDLMVVMVLDASASLGSDIDKVKQYASNFITKVLTQIPNARIGIIDFSDEIHSFPPTNNKVALQNYIASIPQGPFTSLYEAVNMGIDILDNADAEGKALLVFTDGTDNNSDPEYTPAFLLDKLNNPPSHVGINSFTIGLNGNGGVDKPVLEDLAANSGSAAFPNNIDELGTVFEKFSSSISNVYNLTYVRNQQVIPDTNKARLRFVIKGTPKIE</sequence>
<evidence type="ECO:0000259" key="2">
    <source>
        <dbReference type="PROSITE" id="PS50234"/>
    </source>
</evidence>
<name>A0A9D7XUR6_9BACT</name>
<dbReference type="PROSITE" id="PS51257">
    <property type="entry name" value="PROKAR_LIPOPROTEIN"/>
    <property type="match status" value="1"/>
</dbReference>
<evidence type="ECO:0000256" key="1">
    <source>
        <dbReference type="SAM" id="SignalP"/>
    </source>
</evidence>
<comment type="caution">
    <text evidence="3">The sequence shown here is derived from an EMBL/GenBank/DDBJ whole genome shotgun (WGS) entry which is preliminary data.</text>
</comment>
<evidence type="ECO:0000313" key="3">
    <source>
        <dbReference type="EMBL" id="MBK9983982.1"/>
    </source>
</evidence>
<reference evidence="3 4" key="1">
    <citation type="submission" date="2020-10" db="EMBL/GenBank/DDBJ databases">
        <title>Connecting structure to function with the recovery of over 1000 high-quality activated sludge metagenome-assembled genomes encoding full-length rRNA genes using long-read sequencing.</title>
        <authorList>
            <person name="Singleton C.M."/>
            <person name="Petriglieri F."/>
            <person name="Kristensen J.M."/>
            <person name="Kirkegaard R.H."/>
            <person name="Michaelsen T.Y."/>
            <person name="Andersen M.H."/>
            <person name="Karst S.M."/>
            <person name="Dueholm M.S."/>
            <person name="Nielsen P.H."/>
            <person name="Albertsen M."/>
        </authorList>
    </citation>
    <scope>NUCLEOTIDE SEQUENCE [LARGE SCALE GENOMIC DNA]</scope>
    <source>
        <strain evidence="3">Ribe_18-Q3-R11-54_MAXAC.273</strain>
    </source>
</reference>
<dbReference type="SUPFAM" id="SSF53300">
    <property type="entry name" value="vWA-like"/>
    <property type="match status" value="1"/>
</dbReference>
<feature type="domain" description="VWFA" evidence="2">
    <location>
        <begin position="131"/>
        <end position="307"/>
    </location>
</feature>
<proteinExistence type="predicted"/>
<gene>
    <name evidence="3" type="ORF">IPP15_16710</name>
</gene>
<accession>A0A9D7XUR6</accession>
<dbReference type="SMART" id="SM00327">
    <property type="entry name" value="VWA"/>
    <property type="match status" value="1"/>
</dbReference>
<feature type="chain" id="PRO_5039215680" evidence="1">
    <location>
        <begin position="22"/>
        <end position="341"/>
    </location>
</feature>
<dbReference type="CDD" id="cd00198">
    <property type="entry name" value="vWFA"/>
    <property type="match status" value="1"/>
</dbReference>
<dbReference type="Gene3D" id="3.40.50.410">
    <property type="entry name" value="von Willebrand factor, type A domain"/>
    <property type="match status" value="1"/>
</dbReference>
<organism evidence="3 4">
    <name type="scientific">Candidatus Opimibacter skivensis</name>
    <dbReference type="NCBI Taxonomy" id="2982028"/>
    <lineage>
        <taxon>Bacteria</taxon>
        <taxon>Pseudomonadati</taxon>
        <taxon>Bacteroidota</taxon>
        <taxon>Saprospiria</taxon>
        <taxon>Saprospirales</taxon>
        <taxon>Saprospiraceae</taxon>
        <taxon>Candidatus Opimibacter</taxon>
    </lineage>
</organism>
<feature type="signal peptide" evidence="1">
    <location>
        <begin position="1"/>
        <end position="21"/>
    </location>
</feature>
<dbReference type="PROSITE" id="PS50234">
    <property type="entry name" value="VWFA"/>
    <property type="match status" value="1"/>
</dbReference>
<keyword evidence="1" id="KW-0732">Signal</keyword>
<protein>
    <submittedName>
        <fullName evidence="3">VWA domain-containing protein</fullName>
    </submittedName>
</protein>
<evidence type="ECO:0000313" key="4">
    <source>
        <dbReference type="Proteomes" id="UP000808337"/>
    </source>
</evidence>
<dbReference type="AlphaFoldDB" id="A0A9D7XUR6"/>
<dbReference type="InterPro" id="IPR002035">
    <property type="entry name" value="VWF_A"/>
</dbReference>
<dbReference type="InterPro" id="IPR036465">
    <property type="entry name" value="vWFA_dom_sf"/>
</dbReference>